<dbReference type="GO" id="GO:0020037">
    <property type="term" value="F:heme binding"/>
    <property type="evidence" value="ECO:0007669"/>
    <property type="project" value="InterPro"/>
</dbReference>
<dbReference type="SUPFAM" id="SSF48264">
    <property type="entry name" value="Cytochrome P450"/>
    <property type="match status" value="1"/>
</dbReference>
<organism evidence="7 8">
    <name type="scientific">Halteria grandinella</name>
    <dbReference type="NCBI Taxonomy" id="5974"/>
    <lineage>
        <taxon>Eukaryota</taxon>
        <taxon>Sar</taxon>
        <taxon>Alveolata</taxon>
        <taxon>Ciliophora</taxon>
        <taxon>Intramacronucleata</taxon>
        <taxon>Spirotrichea</taxon>
        <taxon>Stichotrichia</taxon>
        <taxon>Sporadotrichida</taxon>
        <taxon>Halteriidae</taxon>
        <taxon>Halteria</taxon>
    </lineage>
</organism>
<keyword evidence="3" id="KW-0479">Metal-binding</keyword>
<dbReference type="AlphaFoldDB" id="A0A8J8T4T2"/>
<comment type="similarity">
    <text evidence="1">Belongs to the cytochrome P450 family.</text>
</comment>
<keyword evidence="4" id="KW-0560">Oxidoreductase</keyword>
<sequence length="379" mass="44174">MRDPRGIIVVTDPTYVDELYIGKNKFFDKADKDKDTYYQWFGDSIFLSRSDQHWHQSRKHLSAAFYKDKMNLLLRTIMSVTNDRVQQWRSTFAQPSQVQDGPGHAEMSLTKEISDMLVDSMLGSVFGMRSVNHTLTLGYYGEMFDVTLGRYMKIIGGRFFSRIYHPLRQLFDMFDRWNLNADEKENWDNLERLRAFVKKMINDRKELLQGGNGQAAQGKFDFLTQLLDDSFFIGAATQTSSVLFTNVLYFLLKNPEAKEKCLNEIKTKLLPHLPPGTDLTKDTTWHQLMLSEETVDSCPYLLQCIYETLRIDSSATVSTALKVTETVEIKDKMIRSDSKILINMQRLHLNPQQWQEPHRFIPDRFNPESPYYLTPAVQR</sequence>
<proteinExistence type="inferred from homology"/>
<dbReference type="PANTHER" id="PTHR24291:SF50">
    <property type="entry name" value="BIFUNCTIONAL ALBAFLAVENONE MONOOXYGENASE_TERPENE SYNTHASE"/>
    <property type="match status" value="1"/>
</dbReference>
<dbReference type="GO" id="GO:0004497">
    <property type="term" value="F:monooxygenase activity"/>
    <property type="evidence" value="ECO:0007669"/>
    <property type="project" value="UniProtKB-KW"/>
</dbReference>
<evidence type="ECO:0000256" key="1">
    <source>
        <dbReference type="ARBA" id="ARBA00010617"/>
    </source>
</evidence>
<keyword evidence="8" id="KW-1185">Reference proteome</keyword>
<dbReference type="InterPro" id="IPR036396">
    <property type="entry name" value="Cyt_P450_sf"/>
</dbReference>
<dbReference type="Pfam" id="PF00067">
    <property type="entry name" value="p450"/>
    <property type="match status" value="1"/>
</dbReference>
<dbReference type="Gene3D" id="1.10.630.10">
    <property type="entry name" value="Cytochrome P450"/>
    <property type="match status" value="1"/>
</dbReference>
<name>A0A8J8T4T2_HALGN</name>
<accession>A0A8J8T4T2</accession>
<reference evidence="7" key="1">
    <citation type="submission" date="2019-06" db="EMBL/GenBank/DDBJ databases">
        <authorList>
            <person name="Zheng W."/>
        </authorList>
    </citation>
    <scope>NUCLEOTIDE SEQUENCE</scope>
    <source>
        <strain evidence="7">QDHG01</strain>
    </source>
</reference>
<evidence type="ECO:0000256" key="4">
    <source>
        <dbReference type="ARBA" id="ARBA00023002"/>
    </source>
</evidence>
<evidence type="ECO:0000256" key="3">
    <source>
        <dbReference type="ARBA" id="ARBA00022723"/>
    </source>
</evidence>
<evidence type="ECO:0000313" key="7">
    <source>
        <dbReference type="EMBL" id="TNV81546.1"/>
    </source>
</evidence>
<evidence type="ECO:0000313" key="8">
    <source>
        <dbReference type="Proteomes" id="UP000785679"/>
    </source>
</evidence>
<dbReference type="CDD" id="cd00302">
    <property type="entry name" value="cytochrome_P450"/>
    <property type="match status" value="1"/>
</dbReference>
<protein>
    <recommendedName>
        <fullName evidence="9">Cytochrome P450</fullName>
    </recommendedName>
</protein>
<keyword evidence="2" id="KW-0349">Heme</keyword>
<comment type="caution">
    <text evidence="7">The sequence shown here is derived from an EMBL/GenBank/DDBJ whole genome shotgun (WGS) entry which is preliminary data.</text>
</comment>
<dbReference type="GO" id="GO:0016705">
    <property type="term" value="F:oxidoreductase activity, acting on paired donors, with incorporation or reduction of molecular oxygen"/>
    <property type="evidence" value="ECO:0007669"/>
    <property type="project" value="InterPro"/>
</dbReference>
<dbReference type="EMBL" id="RRYP01006020">
    <property type="protein sequence ID" value="TNV81546.1"/>
    <property type="molecule type" value="Genomic_DNA"/>
</dbReference>
<gene>
    <name evidence="7" type="ORF">FGO68_gene14881</name>
</gene>
<dbReference type="GO" id="GO:0005506">
    <property type="term" value="F:iron ion binding"/>
    <property type="evidence" value="ECO:0007669"/>
    <property type="project" value="InterPro"/>
</dbReference>
<evidence type="ECO:0000256" key="6">
    <source>
        <dbReference type="ARBA" id="ARBA00023033"/>
    </source>
</evidence>
<dbReference type="InterPro" id="IPR001128">
    <property type="entry name" value="Cyt_P450"/>
</dbReference>
<dbReference type="OrthoDB" id="290742at2759"/>
<dbReference type="PANTHER" id="PTHR24291">
    <property type="entry name" value="CYTOCHROME P450 FAMILY 4"/>
    <property type="match status" value="1"/>
</dbReference>
<evidence type="ECO:0000256" key="5">
    <source>
        <dbReference type="ARBA" id="ARBA00023004"/>
    </source>
</evidence>
<keyword evidence="5" id="KW-0408">Iron</keyword>
<keyword evidence="6" id="KW-0503">Monooxygenase</keyword>
<evidence type="ECO:0008006" key="9">
    <source>
        <dbReference type="Google" id="ProtNLM"/>
    </source>
</evidence>
<dbReference type="InterPro" id="IPR050196">
    <property type="entry name" value="Cytochrome_P450_Monoox"/>
</dbReference>
<dbReference type="Proteomes" id="UP000785679">
    <property type="component" value="Unassembled WGS sequence"/>
</dbReference>
<evidence type="ECO:0000256" key="2">
    <source>
        <dbReference type="ARBA" id="ARBA00022617"/>
    </source>
</evidence>